<evidence type="ECO:0000313" key="2">
    <source>
        <dbReference type="Proteomes" id="UP001465447"/>
    </source>
</evidence>
<protein>
    <submittedName>
        <fullName evidence="1">Uncharacterized protein</fullName>
    </submittedName>
</protein>
<proteinExistence type="predicted"/>
<dbReference type="EMBL" id="CP124591">
    <property type="protein sequence ID" value="WZE70967.1"/>
    <property type="molecule type" value="Genomic_DNA"/>
</dbReference>
<accession>A0AAU6RL62</accession>
<dbReference type="KEGG" id="mpsh:QA539_00255"/>
<dbReference type="Proteomes" id="UP001465447">
    <property type="component" value="Chromosome"/>
</dbReference>
<sequence>MNEIIEKYIFDLDDAFYEYEGKRYCQSVHYKSYTRFQKAKEQLALPTVAVEKIQEYVLEFLSKIDIKTTKNPKMNPTVVDYKKIKNDYSLKNEKDIVWMKFTTSGYLGVVAVSNDINFDVPNNTSEYDLKVEVWDPYEKCKKSEWKHNSSGIIIHKLREQWDDSFVLVFPLKNIPYGYSRHDIEKAIGNYLIKKNVPILDFYSHIY</sequence>
<dbReference type="AlphaFoldDB" id="A0AAU6RL62"/>
<keyword evidence="2" id="KW-1185">Reference proteome</keyword>
<gene>
    <name evidence="1" type="ORF">QA539_00255</name>
</gene>
<name>A0AAU6RL62_9STAP</name>
<reference evidence="1 2" key="1">
    <citation type="submission" date="2023-04" db="EMBL/GenBank/DDBJ databases">
        <title>Macrococci isolated from food, foodproducing animals, and human clinical materials.</title>
        <authorList>
            <person name="Maslanova I."/>
            <person name="Svec P."/>
            <person name="Sedlacek I."/>
            <person name="Novakova D."/>
            <person name="Keller J.E."/>
            <person name="Schwendener S."/>
            <person name="Finstrlova A."/>
            <person name="Botka T."/>
            <person name="Kovarovic V."/>
            <person name="Petras P."/>
            <person name="Perreten V."/>
            <person name="Pantucek R."/>
        </authorList>
    </citation>
    <scope>NUCLEOTIDE SEQUENCE [LARGE SCALE GENOMIC DNA]</scope>
    <source>
        <strain evidence="1 2">CCM 8659</strain>
    </source>
</reference>
<evidence type="ECO:0000313" key="1">
    <source>
        <dbReference type="EMBL" id="WZE70967.1"/>
    </source>
</evidence>
<dbReference type="RefSeq" id="WP_101156394.1">
    <property type="nucleotide sequence ID" value="NZ_CP124591.1"/>
</dbReference>
<organism evidence="1 2">
    <name type="scientific">Macrococcus psychrotolerans</name>
    <dbReference type="NCBI Taxonomy" id="3039389"/>
    <lineage>
        <taxon>Bacteria</taxon>
        <taxon>Bacillati</taxon>
        <taxon>Bacillota</taxon>
        <taxon>Bacilli</taxon>
        <taxon>Bacillales</taxon>
        <taxon>Staphylococcaceae</taxon>
        <taxon>Macrococcus</taxon>
    </lineage>
</organism>